<dbReference type="EMBL" id="LODL01000005">
    <property type="protein sequence ID" value="KXB32585.1"/>
    <property type="molecule type" value="Genomic_DNA"/>
</dbReference>
<gene>
    <name evidence="1" type="ORF">AT959_02580</name>
</gene>
<dbReference type="Proteomes" id="UP000070186">
    <property type="component" value="Unassembled WGS sequence"/>
</dbReference>
<accession>A0A133XNT2</accession>
<name>A0A133XNT2_9RHOO</name>
<dbReference type="AlphaFoldDB" id="A0A133XNT2"/>
<sequence>MGLYLANRHSSGVERQNLVVKAAPAGLVLRNQLRLERAVAITGNLNGQFAELTLQGLPALAVAGVAGRILHRLILAMAEVVGHLRFQRLLDQQLGQLLEQPILANQVFRLAVVSQQAVQ</sequence>
<dbReference type="STRING" id="281362.AT959_02580"/>
<reference evidence="1 2" key="1">
    <citation type="submission" date="2015-12" db="EMBL/GenBank/DDBJ databases">
        <title>Nitrous oxide reduction kinetics distinguish bacteria harboring typical versus atypical NosZ.</title>
        <authorList>
            <person name="Yoon S."/>
            <person name="Nissen S."/>
            <person name="Park D."/>
            <person name="Sanford R.A."/>
            <person name="Loeffler F.E."/>
        </authorList>
    </citation>
    <scope>NUCLEOTIDE SEQUENCE [LARGE SCALE GENOMIC DNA]</scope>
    <source>
        <strain evidence="1 2">ATCC BAA-841</strain>
    </source>
</reference>
<evidence type="ECO:0000313" key="2">
    <source>
        <dbReference type="Proteomes" id="UP000070186"/>
    </source>
</evidence>
<comment type="caution">
    <text evidence="1">The sequence shown here is derived from an EMBL/GenBank/DDBJ whole genome shotgun (WGS) entry which is preliminary data.</text>
</comment>
<proteinExistence type="predicted"/>
<evidence type="ECO:0000313" key="1">
    <source>
        <dbReference type="EMBL" id="KXB32585.1"/>
    </source>
</evidence>
<organism evidence="1 2">
    <name type="scientific">Dechloromonas denitrificans</name>
    <dbReference type="NCBI Taxonomy" id="281362"/>
    <lineage>
        <taxon>Bacteria</taxon>
        <taxon>Pseudomonadati</taxon>
        <taxon>Pseudomonadota</taxon>
        <taxon>Betaproteobacteria</taxon>
        <taxon>Rhodocyclales</taxon>
        <taxon>Azonexaceae</taxon>
        <taxon>Dechloromonas</taxon>
    </lineage>
</organism>
<keyword evidence="2" id="KW-1185">Reference proteome</keyword>
<protein>
    <submittedName>
        <fullName evidence="1">Uncharacterized protein</fullName>
    </submittedName>
</protein>